<feature type="binding site" evidence="9">
    <location>
        <position position="212"/>
    </location>
    <ligand>
        <name>substrate</name>
    </ligand>
</feature>
<dbReference type="Gene3D" id="3.40.50.720">
    <property type="entry name" value="NAD(P)-binding Rossmann-like Domain"/>
    <property type="match status" value="2"/>
</dbReference>
<dbReference type="Pfam" id="PF03721">
    <property type="entry name" value="UDPG_MGDP_dh_N"/>
    <property type="match status" value="1"/>
</dbReference>
<dbReference type="InterPro" id="IPR028357">
    <property type="entry name" value="UDPglc_DH_bac"/>
</dbReference>
<dbReference type="InterPro" id="IPR017476">
    <property type="entry name" value="UDP-Glc/GDP-Man"/>
</dbReference>
<comment type="catalytic activity">
    <reaction evidence="6 7">
        <text>UDP-alpha-D-glucose + 2 NAD(+) + H2O = UDP-alpha-D-glucuronate + 2 NADH + 3 H(+)</text>
        <dbReference type="Rhea" id="RHEA:23596"/>
        <dbReference type="ChEBI" id="CHEBI:15377"/>
        <dbReference type="ChEBI" id="CHEBI:15378"/>
        <dbReference type="ChEBI" id="CHEBI:57540"/>
        <dbReference type="ChEBI" id="CHEBI:57945"/>
        <dbReference type="ChEBI" id="CHEBI:58052"/>
        <dbReference type="ChEBI" id="CHEBI:58885"/>
        <dbReference type="EC" id="1.1.1.22"/>
    </reaction>
</comment>
<dbReference type="PIRSF" id="PIRSF500134">
    <property type="entry name" value="UDPglc_DH_bac"/>
    <property type="match status" value="1"/>
</dbReference>
<dbReference type="SUPFAM" id="SSF51735">
    <property type="entry name" value="NAD(P)-binding Rossmann-fold domains"/>
    <property type="match status" value="1"/>
</dbReference>
<feature type="binding site" evidence="10">
    <location>
        <position position="336"/>
    </location>
    <ligand>
        <name>NAD(+)</name>
        <dbReference type="ChEBI" id="CHEBI:57540"/>
    </ligand>
</feature>
<dbReference type="InterPro" id="IPR008927">
    <property type="entry name" value="6-PGluconate_DH-like_C_sf"/>
</dbReference>
<dbReference type="PANTHER" id="PTHR43750">
    <property type="entry name" value="UDP-GLUCOSE 6-DEHYDROGENASE TUAD"/>
    <property type="match status" value="1"/>
</dbReference>
<feature type="domain" description="UDP-glucose/GDP-mannose dehydrogenase C-terminal" evidence="11">
    <location>
        <begin position="322"/>
        <end position="427"/>
    </location>
</feature>
<keyword evidence="5 7" id="KW-0520">NAD</keyword>
<comment type="similarity">
    <text evidence="2 7">Belongs to the UDP-glucose/GDP-mannose dehydrogenase family.</text>
</comment>
<evidence type="ECO:0000256" key="5">
    <source>
        <dbReference type="ARBA" id="ARBA00023027"/>
    </source>
</evidence>
<dbReference type="InterPro" id="IPR036291">
    <property type="entry name" value="NAD(P)-bd_dom_sf"/>
</dbReference>
<dbReference type="EMBL" id="NFEZ01000003">
    <property type="protein sequence ID" value="PLT47317.1"/>
    <property type="molecule type" value="Genomic_DNA"/>
</dbReference>
<gene>
    <name evidence="12" type="ORF">B8V81_1541</name>
</gene>
<evidence type="ECO:0000256" key="4">
    <source>
        <dbReference type="ARBA" id="ARBA00023002"/>
    </source>
</evidence>
<protein>
    <recommendedName>
        <fullName evidence="3 7">UDP-glucose 6-dehydrogenase</fullName>
        <ecNumber evidence="3 7">1.1.1.22</ecNumber>
    </recommendedName>
</protein>
<dbReference type="UniPathway" id="UPA00038">
    <property type="reaction ID" value="UER00491"/>
</dbReference>
<evidence type="ECO:0000256" key="3">
    <source>
        <dbReference type="ARBA" id="ARBA00012954"/>
    </source>
</evidence>
<evidence type="ECO:0000313" key="13">
    <source>
        <dbReference type="Proteomes" id="UP000234789"/>
    </source>
</evidence>
<feature type="binding site" evidence="9">
    <location>
        <begin position="257"/>
        <end position="261"/>
    </location>
    <ligand>
        <name>substrate</name>
    </ligand>
</feature>
<feature type="binding site" evidence="9">
    <location>
        <begin position="160"/>
        <end position="163"/>
    </location>
    <ligand>
        <name>substrate</name>
    </ligand>
</feature>
<dbReference type="Gene3D" id="1.20.5.100">
    <property type="entry name" value="Cytochrome c1, transmembrane anchor, C-terminal"/>
    <property type="match status" value="1"/>
</dbReference>
<sequence length="458" mass="49204">MSNKRSGVEAMKITVVGTGYVGLVSGVCYAELGHSVICVDKDPLKVATLQNGEIPIYEPGLQELSVRNAELGRLRFTSSLGDSVKGADLIVIAVGTPPLPGGQANLAYIELAAQEIADAMEGRPVVAIKSTVPVGTNEKVRELIRERTDCPFDSVSLPEFLREGSAVSDTMHPDRIVIGTDSPRAEALLRELHAGLGCAFVVTDIRSAEMIKYASNAFLATKISFINEIANICEKVGADVTRVAEGMGRDKRIGASFLKAGIGYGGSCFPKDTQALIQIAGHVDYEFKLLRSVVEVNQDQRFNVIRKLETIFGGELSGRTVAVWGLAFKPDTDDVREAPAQEIIGELLARGVEVRAYDPIAMDNFRSQFGSGDGSVVWCGSALEAAAGSDAVCLLTEWSEFGETDLQRLRAVVREPVLIDGRNAFDEAALQGTDFIYYSVGRPSLARGVKAPVPELSY</sequence>
<proteinExistence type="inferred from homology"/>
<feature type="binding site" evidence="9">
    <location>
        <position position="329"/>
    </location>
    <ligand>
        <name>substrate</name>
    </ligand>
</feature>
<dbReference type="EC" id="1.1.1.22" evidence="3 7"/>
<evidence type="ECO:0000256" key="2">
    <source>
        <dbReference type="ARBA" id="ARBA00006601"/>
    </source>
</evidence>
<evidence type="ECO:0000259" key="11">
    <source>
        <dbReference type="SMART" id="SM00984"/>
    </source>
</evidence>
<feature type="binding site" evidence="10">
    <location>
        <position position="131"/>
    </location>
    <ligand>
        <name>NAD(+)</name>
        <dbReference type="ChEBI" id="CHEBI:57540"/>
    </ligand>
</feature>
<evidence type="ECO:0000256" key="6">
    <source>
        <dbReference type="ARBA" id="ARBA00047473"/>
    </source>
</evidence>
<dbReference type="NCBIfam" id="TIGR03026">
    <property type="entry name" value="NDP-sugDHase"/>
    <property type="match status" value="1"/>
</dbReference>
<name>A0A2N5NAD7_9BACL</name>
<dbReference type="Pfam" id="PF00984">
    <property type="entry name" value="UDPG_MGDP_dh"/>
    <property type="match status" value="1"/>
</dbReference>
<evidence type="ECO:0000256" key="10">
    <source>
        <dbReference type="PIRSR" id="PIRSR500134-3"/>
    </source>
</evidence>
<dbReference type="GO" id="GO:0000271">
    <property type="term" value="P:polysaccharide biosynthetic process"/>
    <property type="evidence" value="ECO:0007669"/>
    <property type="project" value="InterPro"/>
</dbReference>
<evidence type="ECO:0000256" key="7">
    <source>
        <dbReference type="PIRNR" id="PIRNR000124"/>
    </source>
</evidence>
<keyword evidence="4 7" id="KW-0560">Oxidoreductase</keyword>
<evidence type="ECO:0000256" key="1">
    <source>
        <dbReference type="ARBA" id="ARBA00004701"/>
    </source>
</evidence>
<dbReference type="InterPro" id="IPR036220">
    <property type="entry name" value="UDP-Glc/GDP-Man_DH_C_sf"/>
</dbReference>
<dbReference type="GO" id="GO:0003979">
    <property type="term" value="F:UDP-glucose 6-dehydrogenase activity"/>
    <property type="evidence" value="ECO:0007669"/>
    <property type="project" value="UniProtKB-EC"/>
</dbReference>
<dbReference type="InterPro" id="IPR001732">
    <property type="entry name" value="UDP-Glc/GDP-Man_DH_N"/>
</dbReference>
<keyword evidence="13" id="KW-1185">Reference proteome</keyword>
<comment type="pathway">
    <text evidence="1">Nucleotide-sugar biosynthesis; UDP-alpha-D-glucuronate biosynthesis; UDP-alpha-D-glucuronate from UDP-alpha-D-glucose: step 1/1.</text>
</comment>
<dbReference type="InterPro" id="IPR014026">
    <property type="entry name" value="UDP-Glc/GDP-Man_DH_dimer"/>
</dbReference>
<feature type="binding site" evidence="10">
    <location>
        <position position="40"/>
    </location>
    <ligand>
        <name>NAD(+)</name>
        <dbReference type="ChEBI" id="CHEBI:57540"/>
    </ligand>
</feature>
<dbReference type="PIRSF" id="PIRSF000124">
    <property type="entry name" value="UDPglc_GDPman_dh"/>
    <property type="match status" value="1"/>
</dbReference>
<dbReference type="Proteomes" id="UP000234789">
    <property type="component" value="Unassembled WGS sequence"/>
</dbReference>
<feature type="binding site" evidence="9">
    <location>
        <position position="265"/>
    </location>
    <ligand>
        <name>substrate</name>
    </ligand>
</feature>
<feature type="binding site" evidence="10">
    <location>
        <position position="96"/>
    </location>
    <ligand>
        <name>NAD(+)</name>
        <dbReference type="ChEBI" id="CHEBI:57540"/>
    </ligand>
</feature>
<dbReference type="GO" id="GO:0051287">
    <property type="term" value="F:NAD binding"/>
    <property type="evidence" value="ECO:0007669"/>
    <property type="project" value="InterPro"/>
</dbReference>
<dbReference type="SUPFAM" id="SSF48179">
    <property type="entry name" value="6-phosphogluconate dehydrogenase C-terminal domain-like"/>
    <property type="match status" value="1"/>
</dbReference>
<feature type="binding site" evidence="10">
    <location>
        <position position="163"/>
    </location>
    <ligand>
        <name>NAD(+)</name>
        <dbReference type="ChEBI" id="CHEBI:57540"/>
    </ligand>
</feature>
<dbReference type="GO" id="GO:0006065">
    <property type="term" value="P:UDP-glucuronate biosynthetic process"/>
    <property type="evidence" value="ECO:0007669"/>
    <property type="project" value="UniProtKB-UniPathway"/>
</dbReference>
<dbReference type="SMART" id="SM00984">
    <property type="entry name" value="UDPG_MGDP_dh_C"/>
    <property type="match status" value="1"/>
</dbReference>
<evidence type="ECO:0000256" key="8">
    <source>
        <dbReference type="PIRSR" id="PIRSR500134-1"/>
    </source>
</evidence>
<evidence type="ECO:0000256" key="9">
    <source>
        <dbReference type="PIRSR" id="PIRSR500134-2"/>
    </source>
</evidence>
<dbReference type="Pfam" id="PF03720">
    <property type="entry name" value="UDPG_MGDP_dh_C"/>
    <property type="match status" value="1"/>
</dbReference>
<dbReference type="PANTHER" id="PTHR43750:SF3">
    <property type="entry name" value="UDP-GLUCOSE 6-DEHYDROGENASE TUAD"/>
    <property type="match status" value="1"/>
</dbReference>
<dbReference type="InterPro" id="IPR014027">
    <property type="entry name" value="UDP-Glc/GDP-Man_DH_C"/>
</dbReference>
<accession>A0A2N5NAD7</accession>
<evidence type="ECO:0000313" key="12">
    <source>
        <dbReference type="EMBL" id="PLT47317.1"/>
    </source>
</evidence>
<reference evidence="12 13" key="1">
    <citation type="submission" date="2017-05" db="EMBL/GenBank/DDBJ databases">
        <title>Functional genome analysis of Paenibacillus pasadenensis strain R16: insights on endophytic life style and antifungal activity.</title>
        <authorList>
            <person name="Passera A."/>
            <person name="Marcolungo L."/>
            <person name="Casati P."/>
            <person name="Brasca M."/>
            <person name="Quaglino F."/>
            <person name="Delledonne M."/>
        </authorList>
    </citation>
    <scope>NUCLEOTIDE SEQUENCE [LARGE SCALE GENOMIC DNA]</scope>
    <source>
        <strain evidence="12 13">R16</strain>
    </source>
</reference>
<comment type="caution">
    <text evidence="12">The sequence shown here is derived from an EMBL/GenBank/DDBJ whole genome shotgun (WGS) entry which is preliminary data.</text>
</comment>
<feature type="binding site" evidence="10">
    <location>
        <position position="45"/>
    </location>
    <ligand>
        <name>NAD(+)</name>
        <dbReference type="ChEBI" id="CHEBI:57540"/>
    </ligand>
</feature>
<dbReference type="AlphaFoldDB" id="A0A2N5NAD7"/>
<feature type="active site" description="Nucleophile" evidence="8">
    <location>
        <position position="268"/>
    </location>
</feature>
<organism evidence="12 13">
    <name type="scientific">Paenibacillus pasadenensis</name>
    <dbReference type="NCBI Taxonomy" id="217090"/>
    <lineage>
        <taxon>Bacteria</taxon>
        <taxon>Bacillati</taxon>
        <taxon>Bacillota</taxon>
        <taxon>Bacilli</taxon>
        <taxon>Bacillales</taxon>
        <taxon>Paenibacillaceae</taxon>
        <taxon>Paenibacillus</taxon>
    </lineage>
</organism>
<feature type="binding site" evidence="10">
    <location>
        <position position="271"/>
    </location>
    <ligand>
        <name>NAD(+)</name>
        <dbReference type="ChEBI" id="CHEBI:57540"/>
    </ligand>
</feature>
<dbReference type="SUPFAM" id="SSF52413">
    <property type="entry name" value="UDP-glucose/GDP-mannose dehydrogenase C-terminal domain"/>
    <property type="match status" value="1"/>
</dbReference>